<feature type="domain" description="XdhC Rossmann" evidence="2">
    <location>
        <begin position="160"/>
        <end position="301"/>
    </location>
</feature>
<sequence>MKDARSIFRFLAEAEERGEATALVTVTHVIGRSSRAPGTHMAVGETGAFRGSLSGGCVEAAVVGEAIRIIGAGQAELLRFGEGSPFIDIRLPCGGGVDLLIVPRPAPAIIRAAGERLEAREPVTLAIGRDGALMLETGAPAASAWRGDVFLAAHRPDLRLFVLGHGAEVETLARLARAYGADVRLLTPDRTIADAMAEEGFAAHWLKTPGQTADLAPDRHSAVILLFHDHDWEAELLMQAVGQEAFYVGAMGSRAAHAARLDTLRARGVTEGMLRRIRGPIGLIPATRDPDTLALSVLSEVVALYDAGGTASIDIALPAARFA</sequence>
<dbReference type="AlphaFoldDB" id="A0A1T5ET19"/>
<reference evidence="4" key="1">
    <citation type="submission" date="2017-02" db="EMBL/GenBank/DDBJ databases">
        <authorList>
            <person name="Varghese N."/>
            <person name="Submissions S."/>
        </authorList>
    </citation>
    <scope>NUCLEOTIDE SEQUENCE [LARGE SCALE GENOMIC DNA]</scope>
    <source>
        <strain evidence="4">UM2</strain>
    </source>
</reference>
<keyword evidence="4" id="KW-1185">Reference proteome</keyword>
<dbReference type="Proteomes" id="UP000189818">
    <property type="component" value="Unassembled WGS sequence"/>
</dbReference>
<dbReference type="EMBL" id="FUYM01000007">
    <property type="protein sequence ID" value="SKB86860.1"/>
    <property type="molecule type" value="Genomic_DNA"/>
</dbReference>
<protein>
    <submittedName>
        <fullName evidence="3">Xanthine dehydrogenase accessory factor</fullName>
    </submittedName>
</protein>
<dbReference type="OrthoDB" id="9815497at2"/>
<dbReference type="PANTHER" id="PTHR30388">
    <property type="entry name" value="ALDEHYDE OXIDOREDUCTASE MOLYBDENUM COFACTOR ASSEMBLY PROTEIN"/>
    <property type="match status" value="1"/>
</dbReference>
<dbReference type="Pfam" id="PF02625">
    <property type="entry name" value="XdhC_CoxI"/>
    <property type="match status" value="1"/>
</dbReference>
<evidence type="ECO:0000259" key="2">
    <source>
        <dbReference type="Pfam" id="PF13478"/>
    </source>
</evidence>
<evidence type="ECO:0000313" key="4">
    <source>
        <dbReference type="Proteomes" id="UP000189818"/>
    </source>
</evidence>
<proteinExistence type="predicted"/>
<dbReference type="Pfam" id="PF13478">
    <property type="entry name" value="XdhC_C"/>
    <property type="match status" value="1"/>
</dbReference>
<evidence type="ECO:0000259" key="1">
    <source>
        <dbReference type="Pfam" id="PF02625"/>
    </source>
</evidence>
<dbReference type="InterPro" id="IPR027051">
    <property type="entry name" value="XdhC_Rossmann_dom"/>
</dbReference>
<name>A0A1T5ET19_9SPHN</name>
<dbReference type="STRING" id="439228.SAMN06295920_107187"/>
<dbReference type="RefSeq" id="WP_079649281.1">
    <property type="nucleotide sequence ID" value="NZ_FUYM01000007.1"/>
</dbReference>
<organism evidence="3 4">
    <name type="scientific">Rhizorhabdus histidinilytica</name>
    <dbReference type="NCBI Taxonomy" id="439228"/>
    <lineage>
        <taxon>Bacteria</taxon>
        <taxon>Pseudomonadati</taxon>
        <taxon>Pseudomonadota</taxon>
        <taxon>Alphaproteobacteria</taxon>
        <taxon>Sphingomonadales</taxon>
        <taxon>Sphingomonadaceae</taxon>
        <taxon>Rhizorhabdus</taxon>
    </lineage>
</organism>
<dbReference type="Gene3D" id="3.40.50.720">
    <property type="entry name" value="NAD(P)-binding Rossmann-like Domain"/>
    <property type="match status" value="1"/>
</dbReference>
<evidence type="ECO:0000313" key="3">
    <source>
        <dbReference type="EMBL" id="SKB86860.1"/>
    </source>
</evidence>
<gene>
    <name evidence="3" type="ORF">SAMN06295920_107187</name>
</gene>
<dbReference type="InterPro" id="IPR003777">
    <property type="entry name" value="XdhC_CoxI"/>
</dbReference>
<dbReference type="InterPro" id="IPR052698">
    <property type="entry name" value="MoCofactor_Util/Proc"/>
</dbReference>
<feature type="domain" description="XdhC- CoxI" evidence="1">
    <location>
        <begin position="16"/>
        <end position="81"/>
    </location>
</feature>
<accession>A0A1T5ET19</accession>
<dbReference type="PANTHER" id="PTHR30388:SF4">
    <property type="entry name" value="MOLYBDENUM COFACTOR INSERTION CHAPERONE PAOD"/>
    <property type="match status" value="1"/>
</dbReference>